<accession>A0A6L2NF60</accession>
<evidence type="ECO:0000256" key="4">
    <source>
        <dbReference type="SAM" id="Phobius"/>
    </source>
</evidence>
<dbReference type="InterPro" id="IPR012337">
    <property type="entry name" value="RNaseH-like_sf"/>
</dbReference>
<comment type="caution">
    <text evidence="6">The sequence shown here is derived from an EMBL/GenBank/DDBJ whole genome shotgun (WGS) entry which is preliminary data.</text>
</comment>
<dbReference type="Gene3D" id="3.30.420.10">
    <property type="entry name" value="Ribonuclease H-like superfamily/Ribonuclease H"/>
    <property type="match status" value="1"/>
</dbReference>
<dbReference type="GO" id="GO:0046872">
    <property type="term" value="F:metal ion binding"/>
    <property type="evidence" value="ECO:0007669"/>
    <property type="project" value="UniProtKB-KW"/>
</dbReference>
<dbReference type="GO" id="GO:0003676">
    <property type="term" value="F:nucleic acid binding"/>
    <property type="evidence" value="ECO:0007669"/>
    <property type="project" value="InterPro"/>
</dbReference>
<keyword evidence="4" id="KW-0472">Membrane</keyword>
<gene>
    <name evidence="6" type="ORF">Tci_055172</name>
</gene>
<evidence type="ECO:0000259" key="5">
    <source>
        <dbReference type="PROSITE" id="PS50994"/>
    </source>
</evidence>
<feature type="transmembrane region" description="Helical" evidence="4">
    <location>
        <begin position="277"/>
        <end position="307"/>
    </location>
</feature>
<dbReference type="GO" id="GO:0015074">
    <property type="term" value="P:DNA integration"/>
    <property type="evidence" value="ECO:0007669"/>
    <property type="project" value="InterPro"/>
</dbReference>
<feature type="domain" description="Integrase catalytic" evidence="5">
    <location>
        <begin position="365"/>
        <end position="477"/>
    </location>
</feature>
<feature type="region of interest" description="Disordered" evidence="3">
    <location>
        <begin position="495"/>
        <end position="531"/>
    </location>
</feature>
<sequence length="797" mass="90502">MIRLRVMMIIFYLALLFGYYVKKKHRGSYAYFAESGNCLFSSSTKWVIDSGAPDHMTDLTTKKIIGRGRHKIRTTPVYLRIDGPYDTTSSYDDHLLLGLLFGYYTKKKHRGSYAYFVESGNYLFSSSTKWVIDSGAPDHMTDLKTKKIIGRGRHKIGTTHVHLRIDGPYDTTSSCDDHLLLGLLFGYYVKKKHRGSYAYFAESGNCLFSSSTKWVIDFGAPDHMTGYYVKKKHRCSYAYFSESGNFLFSSSTKWVIDYGAPDHMTDLIFVLMRFRQLLFICVLMVRMIRLRVMMIISYLALLFGYYVKKKHRGSYAYFAESGNCILSSSTKWVIDSGAPDHMTDLKTKKIIGRGRKYDGLYVFEPETLRSDNAKEYFSETFQSYMLQHGILRESSCVYRPAQNGVAERKNRHLIEDTQLNITKLDPKSLECVFLGYSRIQKGYRCYSLQLHRYLVSRDVTFHEDLPYFPVTTYRHQEENDDLLVYVSPTPLKDAPIDAPNRVSNDVPISAPSEAYGESDAPSDALNGSDSPLPFPAPELDLPIALRKDLILVPKTIGEALAPSRWRAAMIEEMNALDHNGTWALVDLSVHKKEIGCKWVFSVKMNHDGSIARLKDRLVVKGYAQAYVIDYSETFSPVAKISSIRLFISLAATYDWALHQLDVKNAFLHGDLSEVYMEQPPGFVAQGEYGRVCKLNKALYGLKQSPRAWFGKFSNATKDLGSLKYFLRIEVSRSSKGICLSQRKYCLDLLDDAGLGILYANHGHHIAEGFTDADYTGCPNTSRSTTGYCVFVEGNLVS</sequence>
<keyword evidence="6" id="KW-0418">Kinase</keyword>
<dbReference type="GO" id="GO:0016787">
    <property type="term" value="F:hydrolase activity"/>
    <property type="evidence" value="ECO:0007669"/>
    <property type="project" value="UniProtKB-KW"/>
</dbReference>
<dbReference type="PANTHER" id="PTHR42648:SF28">
    <property type="entry name" value="TRANSPOSON-ENCODED PROTEIN WITH RIBONUCLEASE H-LIKE AND RETROVIRUS ZINC FINGER-LIKE DOMAINS"/>
    <property type="match status" value="1"/>
</dbReference>
<dbReference type="InterPro" id="IPR013103">
    <property type="entry name" value="RVT_2"/>
</dbReference>
<dbReference type="InterPro" id="IPR039537">
    <property type="entry name" value="Retrotran_Ty1/copia-like"/>
</dbReference>
<evidence type="ECO:0000313" key="6">
    <source>
        <dbReference type="EMBL" id="GEU83194.1"/>
    </source>
</evidence>
<dbReference type="EMBL" id="BKCJ010008635">
    <property type="protein sequence ID" value="GEU83194.1"/>
    <property type="molecule type" value="Genomic_DNA"/>
</dbReference>
<dbReference type="InterPro" id="IPR043502">
    <property type="entry name" value="DNA/RNA_pol_sf"/>
</dbReference>
<dbReference type="PROSITE" id="PS50994">
    <property type="entry name" value="INTEGRASE"/>
    <property type="match status" value="1"/>
</dbReference>
<feature type="transmembrane region" description="Helical" evidence="4">
    <location>
        <begin position="6"/>
        <end position="21"/>
    </location>
</feature>
<evidence type="ECO:0000256" key="3">
    <source>
        <dbReference type="SAM" id="MobiDB-lite"/>
    </source>
</evidence>
<protein>
    <submittedName>
        <fullName evidence="6">Cysteine-rich RLK (Receptor-like protein kinase) 8</fullName>
    </submittedName>
</protein>
<keyword evidence="4" id="KW-0812">Transmembrane</keyword>
<dbReference type="PANTHER" id="PTHR42648">
    <property type="entry name" value="TRANSPOSASE, PUTATIVE-RELATED"/>
    <property type="match status" value="1"/>
</dbReference>
<dbReference type="GO" id="GO:0016301">
    <property type="term" value="F:kinase activity"/>
    <property type="evidence" value="ECO:0007669"/>
    <property type="project" value="UniProtKB-KW"/>
</dbReference>
<dbReference type="SUPFAM" id="SSF56672">
    <property type="entry name" value="DNA/RNA polymerases"/>
    <property type="match status" value="1"/>
</dbReference>
<dbReference type="AlphaFoldDB" id="A0A6L2NF60"/>
<dbReference type="Pfam" id="PF07727">
    <property type="entry name" value="RVT_2"/>
    <property type="match status" value="1"/>
</dbReference>
<evidence type="ECO:0000256" key="1">
    <source>
        <dbReference type="ARBA" id="ARBA00022723"/>
    </source>
</evidence>
<dbReference type="InterPro" id="IPR001584">
    <property type="entry name" value="Integrase_cat-core"/>
</dbReference>
<dbReference type="InterPro" id="IPR057670">
    <property type="entry name" value="SH3_retrovirus"/>
</dbReference>
<keyword evidence="6" id="KW-0675">Receptor</keyword>
<name>A0A6L2NF60_TANCI</name>
<dbReference type="SUPFAM" id="SSF53098">
    <property type="entry name" value="Ribonuclease H-like"/>
    <property type="match status" value="1"/>
</dbReference>
<keyword evidence="1" id="KW-0479">Metal-binding</keyword>
<dbReference type="InterPro" id="IPR036397">
    <property type="entry name" value="RNaseH_sf"/>
</dbReference>
<keyword evidence="2" id="KW-0378">Hydrolase</keyword>
<keyword evidence="4" id="KW-1133">Transmembrane helix</keyword>
<proteinExistence type="predicted"/>
<evidence type="ECO:0000256" key="2">
    <source>
        <dbReference type="ARBA" id="ARBA00022801"/>
    </source>
</evidence>
<dbReference type="Pfam" id="PF25597">
    <property type="entry name" value="SH3_retrovirus"/>
    <property type="match status" value="1"/>
</dbReference>
<keyword evidence="6" id="KW-0808">Transferase</keyword>
<reference evidence="6" key="1">
    <citation type="journal article" date="2019" name="Sci. Rep.">
        <title>Draft genome of Tanacetum cinerariifolium, the natural source of mosquito coil.</title>
        <authorList>
            <person name="Yamashiro T."/>
            <person name="Shiraishi A."/>
            <person name="Satake H."/>
            <person name="Nakayama K."/>
        </authorList>
    </citation>
    <scope>NUCLEOTIDE SEQUENCE</scope>
</reference>
<organism evidence="6">
    <name type="scientific">Tanacetum cinerariifolium</name>
    <name type="common">Dalmatian daisy</name>
    <name type="synonym">Chrysanthemum cinerariifolium</name>
    <dbReference type="NCBI Taxonomy" id="118510"/>
    <lineage>
        <taxon>Eukaryota</taxon>
        <taxon>Viridiplantae</taxon>
        <taxon>Streptophyta</taxon>
        <taxon>Embryophyta</taxon>
        <taxon>Tracheophyta</taxon>
        <taxon>Spermatophyta</taxon>
        <taxon>Magnoliopsida</taxon>
        <taxon>eudicotyledons</taxon>
        <taxon>Gunneridae</taxon>
        <taxon>Pentapetalae</taxon>
        <taxon>asterids</taxon>
        <taxon>campanulids</taxon>
        <taxon>Asterales</taxon>
        <taxon>Asteraceae</taxon>
        <taxon>Asteroideae</taxon>
        <taxon>Anthemideae</taxon>
        <taxon>Anthemidinae</taxon>
        <taxon>Tanacetum</taxon>
    </lineage>
</organism>